<protein>
    <submittedName>
        <fullName evidence="9">Cyanoexosortase A</fullName>
        <ecNumber evidence="9">3.4.22.-</ecNumber>
    </submittedName>
</protein>
<feature type="transmembrane region" description="Helical" evidence="8">
    <location>
        <begin position="70"/>
        <end position="92"/>
    </location>
</feature>
<dbReference type="EMBL" id="JAHHHD010000066">
    <property type="protein sequence ID" value="MBW4662272.1"/>
    <property type="molecule type" value="Genomic_DNA"/>
</dbReference>
<keyword evidence="3" id="KW-0645">Protease</keyword>
<dbReference type="GO" id="GO:0006508">
    <property type="term" value="P:proteolysis"/>
    <property type="evidence" value="ECO:0007669"/>
    <property type="project" value="UniProtKB-KW"/>
</dbReference>
<gene>
    <name evidence="9" type="primary">crtA</name>
    <name evidence="9" type="ORF">KME15_26770</name>
</gene>
<evidence type="ECO:0000256" key="3">
    <source>
        <dbReference type="ARBA" id="ARBA00022670"/>
    </source>
</evidence>
<feature type="transmembrane region" description="Helical" evidence="8">
    <location>
        <begin position="40"/>
        <end position="58"/>
    </location>
</feature>
<proteinExistence type="predicted"/>
<comment type="caution">
    <text evidence="9">The sequence shown here is derived from an EMBL/GenBank/DDBJ whole genome shotgun (WGS) entry which is preliminary data.</text>
</comment>
<reference evidence="9" key="2">
    <citation type="journal article" date="2022" name="Microbiol. Resour. Announc.">
        <title>Metagenome Sequencing to Explore Phylogenomics of Terrestrial Cyanobacteria.</title>
        <authorList>
            <person name="Ward R.D."/>
            <person name="Stajich J.E."/>
            <person name="Johansen J.R."/>
            <person name="Huntemann M."/>
            <person name="Clum A."/>
            <person name="Foster B."/>
            <person name="Foster B."/>
            <person name="Roux S."/>
            <person name="Palaniappan K."/>
            <person name="Varghese N."/>
            <person name="Mukherjee S."/>
            <person name="Reddy T.B.K."/>
            <person name="Daum C."/>
            <person name="Copeland A."/>
            <person name="Chen I.A."/>
            <person name="Ivanova N.N."/>
            <person name="Kyrpides N.C."/>
            <person name="Shapiro N."/>
            <person name="Eloe-Fadrosh E.A."/>
            <person name="Pietrasiak N."/>
        </authorList>
    </citation>
    <scope>NUCLEOTIDE SEQUENCE</scope>
    <source>
        <strain evidence="9">UHER 2000/2452</strain>
    </source>
</reference>
<feature type="transmembrane region" description="Helical" evidence="8">
    <location>
        <begin position="17"/>
        <end position="34"/>
    </location>
</feature>
<keyword evidence="5 9" id="KW-0378">Hydrolase</keyword>
<dbReference type="InterPro" id="IPR026392">
    <property type="entry name" value="Exo/Archaeosortase_dom"/>
</dbReference>
<feature type="transmembrane region" description="Helical" evidence="8">
    <location>
        <begin position="135"/>
        <end position="167"/>
    </location>
</feature>
<keyword evidence="4 8" id="KW-0812">Transmembrane</keyword>
<comment type="subcellular location">
    <subcellularLocation>
        <location evidence="1">Cell membrane</location>
        <topology evidence="1">Multi-pass membrane protein</topology>
    </subcellularLocation>
</comment>
<dbReference type="NCBIfam" id="TIGR03763">
    <property type="entry name" value="cyanoexo_CrtA"/>
    <property type="match status" value="1"/>
</dbReference>
<dbReference type="EC" id="3.4.22.-" evidence="9"/>
<evidence type="ECO:0000256" key="2">
    <source>
        <dbReference type="ARBA" id="ARBA00022475"/>
    </source>
</evidence>
<evidence type="ECO:0000313" key="10">
    <source>
        <dbReference type="Proteomes" id="UP000757435"/>
    </source>
</evidence>
<sequence length="290" mass="31916">MKVIHPISARLLQKSQYWLLGTAAALVAIYMTLVWLSGNIAHFGMSILFYLSAMIVFWEKRHSLVLQSSVLSKVLGAALIGFSLWGGSILLHDPQLTSDLPNPVLRLFPFVSALAISLLTSGLQGLKRYRQELTLLFFLGGPSVIFTLLPDISPITARFATFLLWYTGFNVSVQDVYINLPTGGVKVYTGCSGIESMAYLLGIAVIGLILFPVSRSKQILVPIIALLIGFGVNGVRVALMAILGTAQNQELFHYWHEGEGSSIFGVVAMLVFGLCYWLICKQQRISDQKF</sequence>
<evidence type="ECO:0000313" key="9">
    <source>
        <dbReference type="EMBL" id="MBW4662272.1"/>
    </source>
</evidence>
<evidence type="ECO:0000256" key="6">
    <source>
        <dbReference type="ARBA" id="ARBA00022989"/>
    </source>
</evidence>
<feature type="transmembrane region" description="Helical" evidence="8">
    <location>
        <begin position="104"/>
        <end position="123"/>
    </location>
</feature>
<feature type="transmembrane region" description="Helical" evidence="8">
    <location>
        <begin position="223"/>
        <end position="243"/>
    </location>
</feature>
<evidence type="ECO:0000256" key="5">
    <source>
        <dbReference type="ARBA" id="ARBA00022801"/>
    </source>
</evidence>
<name>A0A951UQ43_9CYAN</name>
<feature type="transmembrane region" description="Helical" evidence="8">
    <location>
        <begin position="263"/>
        <end position="280"/>
    </location>
</feature>
<keyword evidence="6 8" id="KW-1133">Transmembrane helix</keyword>
<dbReference type="GO" id="GO:0005886">
    <property type="term" value="C:plasma membrane"/>
    <property type="evidence" value="ECO:0007669"/>
    <property type="project" value="UniProtKB-SubCell"/>
</dbReference>
<dbReference type="Proteomes" id="UP000757435">
    <property type="component" value="Unassembled WGS sequence"/>
</dbReference>
<reference evidence="9" key="1">
    <citation type="submission" date="2021-05" db="EMBL/GenBank/DDBJ databases">
        <authorList>
            <person name="Pietrasiak N."/>
            <person name="Ward R."/>
            <person name="Stajich J.E."/>
            <person name="Kurbessoian T."/>
        </authorList>
    </citation>
    <scope>NUCLEOTIDE SEQUENCE</scope>
    <source>
        <strain evidence="9">UHER 2000/2452</strain>
    </source>
</reference>
<dbReference type="GO" id="GO:0008233">
    <property type="term" value="F:peptidase activity"/>
    <property type="evidence" value="ECO:0007669"/>
    <property type="project" value="UniProtKB-KW"/>
</dbReference>
<dbReference type="InterPro" id="IPR019127">
    <property type="entry name" value="Exosortase"/>
</dbReference>
<feature type="transmembrane region" description="Helical" evidence="8">
    <location>
        <begin position="187"/>
        <end position="211"/>
    </location>
</feature>
<organism evidence="9 10">
    <name type="scientific">Drouetiella hepatica Uher 2000/2452</name>
    <dbReference type="NCBI Taxonomy" id="904376"/>
    <lineage>
        <taxon>Bacteria</taxon>
        <taxon>Bacillati</taxon>
        <taxon>Cyanobacteriota</taxon>
        <taxon>Cyanophyceae</taxon>
        <taxon>Oculatellales</taxon>
        <taxon>Oculatellaceae</taxon>
        <taxon>Drouetiella</taxon>
    </lineage>
</organism>
<dbReference type="AlphaFoldDB" id="A0A951UQ43"/>
<evidence type="ECO:0000256" key="8">
    <source>
        <dbReference type="SAM" id="Phobius"/>
    </source>
</evidence>
<keyword evidence="2" id="KW-1003">Cell membrane</keyword>
<evidence type="ECO:0000256" key="7">
    <source>
        <dbReference type="ARBA" id="ARBA00023136"/>
    </source>
</evidence>
<evidence type="ECO:0000256" key="4">
    <source>
        <dbReference type="ARBA" id="ARBA00022692"/>
    </source>
</evidence>
<keyword evidence="7 8" id="KW-0472">Membrane</keyword>
<dbReference type="NCBIfam" id="TIGR04178">
    <property type="entry name" value="exo_archaeo"/>
    <property type="match status" value="1"/>
</dbReference>
<accession>A0A951UQ43</accession>
<dbReference type="InterPro" id="IPR022505">
    <property type="entry name" value="Exosortase_cyanobac"/>
</dbReference>
<evidence type="ECO:0000256" key="1">
    <source>
        <dbReference type="ARBA" id="ARBA00004651"/>
    </source>
</evidence>
<dbReference type="Pfam" id="PF09721">
    <property type="entry name" value="Exosortase_EpsH"/>
    <property type="match status" value="1"/>
</dbReference>